<accession>A0A061QM82</accession>
<feature type="region of interest" description="Disordered" evidence="1">
    <location>
        <begin position="1"/>
        <end position="102"/>
    </location>
</feature>
<feature type="non-terminal residue" evidence="2">
    <location>
        <position position="1"/>
    </location>
</feature>
<feature type="compositionally biased region" description="Polar residues" evidence="1">
    <location>
        <begin position="1"/>
        <end position="19"/>
    </location>
</feature>
<name>A0A061QM82_9CHLO</name>
<dbReference type="EMBL" id="GBEZ01026373">
    <property type="protein sequence ID" value="JAC60833.1"/>
    <property type="molecule type" value="Transcribed_RNA"/>
</dbReference>
<evidence type="ECO:0000313" key="2">
    <source>
        <dbReference type="EMBL" id="JAC60833.1"/>
    </source>
</evidence>
<protein>
    <submittedName>
        <fullName evidence="2">Uncharacterized protein</fullName>
    </submittedName>
</protein>
<proteinExistence type="predicted"/>
<feature type="non-terminal residue" evidence="2">
    <location>
        <position position="114"/>
    </location>
</feature>
<feature type="compositionally biased region" description="Polar residues" evidence="1">
    <location>
        <begin position="64"/>
        <end position="80"/>
    </location>
</feature>
<gene>
    <name evidence="2" type="ORF">TSPGSL018_27889</name>
</gene>
<sequence>RSPQQQKPIGHSAGTTGFTCCNGRGVCVPGLTQDDVPTQSKPSLQPRKAANLSSRAERERVSEDQSAAQSPEQTKSWSTIAANAAGGSGGRRREGPQARASLCPQLMLRGCRST</sequence>
<reference evidence="2" key="1">
    <citation type="submission" date="2014-05" db="EMBL/GenBank/DDBJ databases">
        <title>The transcriptome of the halophilic microalga Tetraselmis sp. GSL018 isolated from the Great Salt Lake, Utah.</title>
        <authorList>
            <person name="Jinkerson R.E."/>
            <person name="D'Adamo S."/>
            <person name="Posewitz M.C."/>
        </authorList>
    </citation>
    <scope>NUCLEOTIDE SEQUENCE</scope>
    <source>
        <strain evidence="2">GSL018</strain>
    </source>
</reference>
<dbReference type="AlphaFoldDB" id="A0A061QM82"/>
<organism evidence="2">
    <name type="scientific">Tetraselmis sp. GSL018</name>
    <dbReference type="NCBI Taxonomy" id="582737"/>
    <lineage>
        <taxon>Eukaryota</taxon>
        <taxon>Viridiplantae</taxon>
        <taxon>Chlorophyta</taxon>
        <taxon>core chlorophytes</taxon>
        <taxon>Chlorodendrophyceae</taxon>
        <taxon>Chlorodendrales</taxon>
        <taxon>Chlorodendraceae</taxon>
        <taxon>Tetraselmis</taxon>
    </lineage>
</organism>
<evidence type="ECO:0000256" key="1">
    <source>
        <dbReference type="SAM" id="MobiDB-lite"/>
    </source>
</evidence>